<comment type="pathway">
    <text evidence="1 4">Quinol/quinone metabolism; menaquinone biosynthesis.</text>
</comment>
<dbReference type="InterPro" id="IPR003773">
    <property type="entry name" value="Menaquinone_biosynth"/>
</dbReference>
<evidence type="ECO:0000256" key="4">
    <source>
        <dbReference type="HAMAP-Rule" id="MF_00995"/>
    </source>
</evidence>
<dbReference type="SUPFAM" id="SSF53850">
    <property type="entry name" value="Periplasmic binding protein-like II"/>
    <property type="match status" value="1"/>
</dbReference>
<dbReference type="PANTHER" id="PTHR37690:SF1">
    <property type="entry name" value="CHORISMATE DEHYDRATASE"/>
    <property type="match status" value="1"/>
</dbReference>
<evidence type="ECO:0000313" key="5">
    <source>
        <dbReference type="EMBL" id="MBS2962191.1"/>
    </source>
</evidence>
<dbReference type="InterPro" id="IPR030868">
    <property type="entry name" value="MqnA"/>
</dbReference>
<comment type="caution">
    <text evidence="5">The sequence shown here is derived from an EMBL/GenBank/DDBJ whole genome shotgun (WGS) entry which is preliminary data.</text>
</comment>
<dbReference type="UniPathway" id="UPA00079"/>
<dbReference type="PANTHER" id="PTHR37690">
    <property type="entry name" value="CHORISMATE DEHYDRATASE"/>
    <property type="match status" value="1"/>
</dbReference>
<dbReference type="CDD" id="cd13634">
    <property type="entry name" value="PBP2_Sco4506"/>
    <property type="match status" value="1"/>
</dbReference>
<evidence type="ECO:0000256" key="3">
    <source>
        <dbReference type="ARBA" id="ARBA00023239"/>
    </source>
</evidence>
<gene>
    <name evidence="4" type="primary">mqnA</name>
    <name evidence="5" type="ORF">KGA66_03985</name>
</gene>
<comment type="similarity">
    <text evidence="4">Belongs to the MqnA/MqnD family. MqnA subfamily.</text>
</comment>
<reference evidence="5" key="1">
    <citation type="submission" date="2021-04" db="EMBL/GenBank/DDBJ databases">
        <title>Genome based classification of Actinospica acidithermotolerans sp. nov., an actinobacterium isolated from an Indonesian hot spring.</title>
        <authorList>
            <person name="Kusuma A.B."/>
            <person name="Putra K.E."/>
            <person name="Nafisah S."/>
            <person name="Loh J."/>
            <person name="Nouioui I."/>
            <person name="Goodfellow M."/>
        </authorList>
    </citation>
    <scope>NUCLEOTIDE SEQUENCE</scope>
    <source>
        <strain evidence="5">DSM 45618</strain>
    </source>
</reference>
<comment type="function">
    <text evidence="4">Catalyzes the dehydration of chorismate into 3-[(1-carboxyvinyl)oxy]benzoate, a step in the biosynthesis of menaquinone (MK, vitamin K2).</text>
</comment>
<evidence type="ECO:0000256" key="1">
    <source>
        <dbReference type="ARBA" id="ARBA00004863"/>
    </source>
</evidence>
<evidence type="ECO:0000313" key="6">
    <source>
        <dbReference type="Proteomes" id="UP000677913"/>
    </source>
</evidence>
<dbReference type="EMBL" id="JAGSXH010000008">
    <property type="protein sequence ID" value="MBS2962191.1"/>
    <property type="molecule type" value="Genomic_DNA"/>
</dbReference>
<organism evidence="5 6">
    <name type="scientific">Actinocrinis puniceicyclus</name>
    <dbReference type="NCBI Taxonomy" id="977794"/>
    <lineage>
        <taxon>Bacteria</taxon>
        <taxon>Bacillati</taxon>
        <taxon>Actinomycetota</taxon>
        <taxon>Actinomycetes</taxon>
        <taxon>Catenulisporales</taxon>
        <taxon>Actinospicaceae</taxon>
        <taxon>Actinocrinis</taxon>
    </lineage>
</organism>
<dbReference type="GO" id="GO:0016836">
    <property type="term" value="F:hydro-lyase activity"/>
    <property type="evidence" value="ECO:0007669"/>
    <property type="project" value="UniProtKB-UniRule"/>
</dbReference>
<keyword evidence="6" id="KW-1185">Reference proteome</keyword>
<protein>
    <recommendedName>
        <fullName evidence="4">Chorismate dehydratase</fullName>
        <ecNumber evidence="4">4.2.1.151</ecNumber>
    </recommendedName>
    <alternativeName>
        <fullName evidence="4">Menaquinone biosynthetic enzyme MqnA</fullName>
    </alternativeName>
</protein>
<dbReference type="Pfam" id="PF02621">
    <property type="entry name" value="VitK2_biosynth"/>
    <property type="match status" value="1"/>
</dbReference>
<name>A0A8J7WH76_9ACTN</name>
<accession>A0A8J7WH76</accession>
<dbReference type="GO" id="GO:0009234">
    <property type="term" value="P:menaquinone biosynthetic process"/>
    <property type="evidence" value="ECO:0007669"/>
    <property type="project" value="UniProtKB-UniRule"/>
</dbReference>
<evidence type="ECO:0000256" key="2">
    <source>
        <dbReference type="ARBA" id="ARBA00022428"/>
    </source>
</evidence>
<dbReference type="Gene3D" id="3.40.190.10">
    <property type="entry name" value="Periplasmic binding protein-like II"/>
    <property type="match status" value="2"/>
</dbReference>
<dbReference type="AlphaFoldDB" id="A0A8J7WH76"/>
<keyword evidence="2 4" id="KW-0474">Menaquinone biosynthesis</keyword>
<sequence>MAAARGRRRSVLSVDKPRVGHIQFLNCVPIYWGLVRSGALLDLDLIKDTPERLSEQLVDGRLDIGPISLVEYLRHADDLVVLPDVAVGSDGPVMSCNLVSQLPLPDLDGERVALGSTSRTTVQLARLVLRECYNVEPAYYTCPPDLAQMMQEAAAGVLIGDAALRASLHEAPRLGLRVLDLGEAWKDWTGLPMVFAVWAVRRDFLARQPALTREVHRAFLRSRDLAMAEVDKVAAQATRWEAFDAATLERYFTTLDFSLGPRQLAGVREFASRVAAQIGVDPRVRIDLLADDPDATAA</sequence>
<proteinExistence type="inferred from homology"/>
<dbReference type="HAMAP" id="MF_00995">
    <property type="entry name" value="MqnA"/>
    <property type="match status" value="1"/>
</dbReference>
<dbReference type="Proteomes" id="UP000677913">
    <property type="component" value="Unassembled WGS sequence"/>
</dbReference>
<dbReference type="EC" id="4.2.1.151" evidence="4"/>
<keyword evidence="3 4" id="KW-0456">Lyase</keyword>
<comment type="catalytic activity">
    <reaction evidence="4">
        <text>chorismate = 3-[(1-carboxyvinyl)-oxy]benzoate + H2O</text>
        <dbReference type="Rhea" id="RHEA:40051"/>
        <dbReference type="ChEBI" id="CHEBI:15377"/>
        <dbReference type="ChEBI" id="CHEBI:29748"/>
        <dbReference type="ChEBI" id="CHEBI:76981"/>
        <dbReference type="EC" id="4.2.1.151"/>
    </reaction>
</comment>